<evidence type="ECO:0000256" key="4">
    <source>
        <dbReference type="ARBA" id="ARBA00022741"/>
    </source>
</evidence>
<dbReference type="NCBIfam" id="NF004067">
    <property type="entry name" value="PRK05580.1-4"/>
    <property type="match status" value="1"/>
</dbReference>
<feature type="binding site" evidence="11">
    <location>
        <position position="453"/>
    </location>
    <ligand>
        <name>Zn(2+)</name>
        <dbReference type="ChEBI" id="CHEBI:29105"/>
        <label>1</label>
    </ligand>
</feature>
<dbReference type="NCBIfam" id="TIGR00595">
    <property type="entry name" value="priA"/>
    <property type="match status" value="1"/>
</dbReference>
<dbReference type="Pfam" id="PF00270">
    <property type="entry name" value="DEAD"/>
    <property type="match status" value="1"/>
</dbReference>
<name>A0ABW4Y7Z4_9GAMM</name>
<comment type="subunit">
    <text evidence="11">Component of the replication restart primosome.</text>
</comment>
<keyword evidence="6 11" id="KW-0347">Helicase</keyword>
<dbReference type="InterPro" id="IPR042115">
    <property type="entry name" value="PriA_3primeBD_sf"/>
</dbReference>
<keyword evidence="2 11" id="KW-0235">DNA replication</keyword>
<feature type="binding site" evidence="11">
    <location>
        <position position="459"/>
    </location>
    <ligand>
        <name>Zn(2+)</name>
        <dbReference type="ChEBI" id="CHEBI:29105"/>
        <label>2</label>
    </ligand>
</feature>
<keyword evidence="1 11" id="KW-0639">Primosome</keyword>
<evidence type="ECO:0000259" key="13">
    <source>
        <dbReference type="PROSITE" id="PS51194"/>
    </source>
</evidence>
<dbReference type="CDD" id="cd17929">
    <property type="entry name" value="DEXHc_priA"/>
    <property type="match status" value="1"/>
</dbReference>
<evidence type="ECO:0000256" key="11">
    <source>
        <dbReference type="HAMAP-Rule" id="MF_00983"/>
    </source>
</evidence>
<feature type="binding site" evidence="11">
    <location>
        <position position="480"/>
    </location>
    <ligand>
        <name>Zn(2+)</name>
        <dbReference type="ChEBI" id="CHEBI:29105"/>
        <label>2</label>
    </ligand>
</feature>
<dbReference type="InterPro" id="IPR011545">
    <property type="entry name" value="DEAD/DEAH_box_helicase_dom"/>
</dbReference>
<evidence type="ECO:0000313" key="15">
    <source>
        <dbReference type="Proteomes" id="UP001597337"/>
    </source>
</evidence>
<dbReference type="Proteomes" id="UP001597337">
    <property type="component" value="Unassembled WGS sequence"/>
</dbReference>
<sequence length="745" mass="81975">MSVHLERPSDDATTVVLRVAIAAPLLGLFDYLPPSDPTARPTPGQRLLVPFGRSLRVGILVEIVDATQEDPARLKPIEKALDAGPLFGEKDLALIQWAAAYYQQPLGTALFTALPARLRQPSPILEEAVPGIRATAQGLSLDLTTLARAPKQRVLLETARECPNGLPLSDLSARLGDCAAAIRALERKDLIERCRLKATAPAAVDLSPDGPELNADQHRSVETIGEAFGAFRPFLLQGVTGSGKTEVYIRLIQTLVATGQQALVLVPEIGLTPQLRDRFRQRITGPIAVLHSALNANERELNWHRAARGEATLILGTRSAIFVPIPRLGLILVDEEHDASLKQQDGFRYSGRDLAVRRAQLVGCPVVLGSATPSLESLQNATSGRYGWLRLPQRAGGAQAPTISLLDIRAQPLQAGLSHVLRAAMQSELDAGNQILLFLNRRGYAPLYTCHQCGWVGECPHCDARLTLHLGQRRLWCHHCGWSNRLPERCPSCNGEDLRMIGRGTERLEDELRPLFPEARIARIDRDSTRRRGELDRVLESIRRGEIQILLGTQMLAKGHDFPQVTLVGILDLDQSLYASDFRAPERTAQLIVQVAGRAGRAERPGRVVLQTRHPEHPLLQSLLRDGYSGFAAAALAERQAAELPPFAHLVLMRAESPRADQPTAFLREARALAEGLDPSGVHLLGPALAPMERRANRYRSQLIVLSSERPALQRFLARWNQALHALRPPKGLRWSLDVDPQDML</sequence>
<feature type="binding site" evidence="11">
    <location>
        <position position="462"/>
    </location>
    <ligand>
        <name>Zn(2+)</name>
        <dbReference type="ChEBI" id="CHEBI:29105"/>
        <label>2</label>
    </ligand>
</feature>
<protein>
    <recommendedName>
        <fullName evidence="11">Replication restart protein PriA</fullName>
    </recommendedName>
    <alternativeName>
        <fullName evidence="11">ATP-dependent DNA helicase PriA</fullName>
        <ecNumber evidence="11">5.6.2.4</ecNumber>
    </alternativeName>
    <alternativeName>
        <fullName evidence="11">DNA 3'-5' helicase PriA</fullName>
    </alternativeName>
</protein>
<comment type="caution">
    <text evidence="14">The sequence shown here is derived from an EMBL/GenBank/DDBJ whole genome shotgun (WGS) entry which is preliminary data.</text>
</comment>
<dbReference type="RefSeq" id="WP_386024012.1">
    <property type="nucleotide sequence ID" value="NZ_JBHUHX010000009.1"/>
</dbReference>
<keyword evidence="8 11" id="KW-0067">ATP-binding</keyword>
<comment type="catalytic activity">
    <reaction evidence="11">
        <text>Couples ATP hydrolysis with the unwinding of duplex DNA by translocating in the 3'-5' direction.</text>
        <dbReference type="EC" id="5.6.2.4"/>
    </reaction>
</comment>
<dbReference type="SMART" id="SM00490">
    <property type="entry name" value="HELICc"/>
    <property type="match status" value="1"/>
</dbReference>
<feature type="binding site" evidence="11">
    <location>
        <position position="477"/>
    </location>
    <ligand>
        <name>Zn(2+)</name>
        <dbReference type="ChEBI" id="CHEBI:29105"/>
        <label>2</label>
    </ligand>
</feature>
<dbReference type="SMART" id="SM00487">
    <property type="entry name" value="DEXDc"/>
    <property type="match status" value="1"/>
</dbReference>
<comment type="function">
    <text evidence="11">Initiates the restart of stalled replication forks, which reloads the replicative helicase on sites other than the origin of replication. Recognizes and binds to abandoned replication forks and remodels them to uncover a helicase loading site. Promotes assembly of the primosome at these replication forks.</text>
</comment>
<dbReference type="Pfam" id="PF17764">
    <property type="entry name" value="PriA_3primeBD"/>
    <property type="match status" value="1"/>
</dbReference>
<evidence type="ECO:0000256" key="5">
    <source>
        <dbReference type="ARBA" id="ARBA00022801"/>
    </source>
</evidence>
<gene>
    <name evidence="11" type="primary">priA</name>
    <name evidence="14" type="ORF">ACFSJC_04800</name>
</gene>
<dbReference type="InterPro" id="IPR041236">
    <property type="entry name" value="PriA_C"/>
</dbReference>
<dbReference type="InterPro" id="IPR041222">
    <property type="entry name" value="PriA_3primeBD"/>
</dbReference>
<comment type="similarity">
    <text evidence="11">Belongs to the helicase family. PriA subfamily.</text>
</comment>
<feature type="binding site" evidence="11">
    <location>
        <position position="490"/>
    </location>
    <ligand>
        <name>Zn(2+)</name>
        <dbReference type="ChEBI" id="CHEBI:29105"/>
        <label>1</label>
    </ligand>
</feature>
<keyword evidence="7 11" id="KW-0862">Zinc</keyword>
<dbReference type="Pfam" id="PF18319">
    <property type="entry name" value="Zn_ribbon_PriA"/>
    <property type="match status" value="1"/>
</dbReference>
<keyword evidence="15" id="KW-1185">Reference proteome</keyword>
<keyword evidence="9 11" id="KW-0238">DNA-binding</keyword>
<dbReference type="EMBL" id="JBHUHX010000009">
    <property type="protein sequence ID" value="MFD2111161.1"/>
    <property type="molecule type" value="Genomic_DNA"/>
</dbReference>
<feature type="domain" description="Helicase C-terminal" evidence="13">
    <location>
        <begin position="469"/>
        <end position="644"/>
    </location>
</feature>
<dbReference type="PANTHER" id="PTHR30580">
    <property type="entry name" value="PRIMOSOMAL PROTEIN N"/>
    <property type="match status" value="1"/>
</dbReference>
<dbReference type="InterPro" id="IPR014001">
    <property type="entry name" value="Helicase_ATP-bd"/>
</dbReference>
<evidence type="ECO:0000259" key="12">
    <source>
        <dbReference type="PROSITE" id="PS51192"/>
    </source>
</evidence>
<evidence type="ECO:0000313" key="14">
    <source>
        <dbReference type="EMBL" id="MFD2111161.1"/>
    </source>
</evidence>
<reference evidence="15" key="1">
    <citation type="journal article" date="2019" name="Int. J. Syst. Evol. Microbiol.">
        <title>The Global Catalogue of Microorganisms (GCM) 10K type strain sequencing project: providing services to taxonomists for standard genome sequencing and annotation.</title>
        <authorList>
            <consortium name="The Broad Institute Genomics Platform"/>
            <consortium name="The Broad Institute Genome Sequencing Center for Infectious Disease"/>
            <person name="Wu L."/>
            <person name="Ma J."/>
        </authorList>
    </citation>
    <scope>NUCLEOTIDE SEQUENCE [LARGE SCALE GENOMIC DNA]</scope>
    <source>
        <strain evidence="15">KACC 12597</strain>
    </source>
</reference>
<feature type="domain" description="Helicase ATP-binding" evidence="12">
    <location>
        <begin position="225"/>
        <end position="391"/>
    </location>
</feature>
<dbReference type="GO" id="GO:0016787">
    <property type="term" value="F:hydrolase activity"/>
    <property type="evidence" value="ECO:0007669"/>
    <property type="project" value="UniProtKB-KW"/>
</dbReference>
<dbReference type="InterPro" id="IPR001650">
    <property type="entry name" value="Helicase_C-like"/>
</dbReference>
<dbReference type="PANTHER" id="PTHR30580:SF0">
    <property type="entry name" value="PRIMOSOMAL PROTEIN N"/>
    <property type="match status" value="1"/>
</dbReference>
<comment type="catalytic activity">
    <reaction evidence="11">
        <text>ATP + H2O = ADP + phosphate + H(+)</text>
        <dbReference type="Rhea" id="RHEA:13065"/>
        <dbReference type="ChEBI" id="CHEBI:15377"/>
        <dbReference type="ChEBI" id="CHEBI:15378"/>
        <dbReference type="ChEBI" id="CHEBI:30616"/>
        <dbReference type="ChEBI" id="CHEBI:43474"/>
        <dbReference type="ChEBI" id="CHEBI:456216"/>
        <dbReference type="EC" id="5.6.2.4"/>
    </reaction>
</comment>
<evidence type="ECO:0000256" key="2">
    <source>
        <dbReference type="ARBA" id="ARBA00022705"/>
    </source>
</evidence>
<keyword evidence="3 11" id="KW-0479">Metal-binding</keyword>
<dbReference type="InterPro" id="IPR040498">
    <property type="entry name" value="PriA_CRR"/>
</dbReference>
<keyword evidence="10 11" id="KW-0413">Isomerase</keyword>
<dbReference type="PROSITE" id="PS51194">
    <property type="entry name" value="HELICASE_CTER"/>
    <property type="match status" value="1"/>
</dbReference>
<evidence type="ECO:0000256" key="3">
    <source>
        <dbReference type="ARBA" id="ARBA00022723"/>
    </source>
</evidence>
<feature type="binding site" evidence="11">
    <location>
        <position position="450"/>
    </location>
    <ligand>
        <name>Zn(2+)</name>
        <dbReference type="ChEBI" id="CHEBI:29105"/>
        <label>1</label>
    </ligand>
</feature>
<evidence type="ECO:0000256" key="10">
    <source>
        <dbReference type="ARBA" id="ARBA00023235"/>
    </source>
</evidence>
<dbReference type="CDD" id="cd18804">
    <property type="entry name" value="SF2_C_priA"/>
    <property type="match status" value="1"/>
</dbReference>
<dbReference type="Gene3D" id="3.40.1440.60">
    <property type="entry name" value="PriA, 3(prime) DNA-binding domain"/>
    <property type="match status" value="1"/>
</dbReference>
<evidence type="ECO:0000256" key="1">
    <source>
        <dbReference type="ARBA" id="ARBA00022515"/>
    </source>
</evidence>
<feature type="binding site" evidence="11">
    <location>
        <position position="493"/>
    </location>
    <ligand>
        <name>Zn(2+)</name>
        <dbReference type="ChEBI" id="CHEBI:29105"/>
        <label>1</label>
    </ligand>
</feature>
<dbReference type="InterPro" id="IPR005259">
    <property type="entry name" value="PriA"/>
</dbReference>
<keyword evidence="5 11" id="KW-0378">Hydrolase</keyword>
<proteinExistence type="inferred from homology"/>
<evidence type="ECO:0000256" key="6">
    <source>
        <dbReference type="ARBA" id="ARBA00022806"/>
    </source>
</evidence>
<dbReference type="PROSITE" id="PS51192">
    <property type="entry name" value="HELICASE_ATP_BIND_1"/>
    <property type="match status" value="1"/>
</dbReference>
<accession>A0ABW4Y7Z4</accession>
<dbReference type="Pfam" id="PF18074">
    <property type="entry name" value="PriA_C"/>
    <property type="match status" value="1"/>
</dbReference>
<keyword evidence="4 11" id="KW-0547">Nucleotide-binding</keyword>
<evidence type="ECO:0000256" key="7">
    <source>
        <dbReference type="ARBA" id="ARBA00022833"/>
    </source>
</evidence>
<dbReference type="EC" id="5.6.2.4" evidence="11"/>
<comment type="cofactor">
    <cofactor evidence="11">
        <name>Zn(2+)</name>
        <dbReference type="ChEBI" id="CHEBI:29105"/>
    </cofactor>
    <text evidence="11">Binds 2 zinc ions per subunit.</text>
</comment>
<dbReference type="HAMAP" id="MF_00983">
    <property type="entry name" value="PriA"/>
    <property type="match status" value="1"/>
</dbReference>
<dbReference type="Pfam" id="PF00271">
    <property type="entry name" value="Helicase_C"/>
    <property type="match status" value="1"/>
</dbReference>
<organism evidence="14 15">
    <name type="scientific">Thiorhodococcus fuscus</name>
    <dbReference type="NCBI Taxonomy" id="527200"/>
    <lineage>
        <taxon>Bacteria</taxon>
        <taxon>Pseudomonadati</taxon>
        <taxon>Pseudomonadota</taxon>
        <taxon>Gammaproteobacteria</taxon>
        <taxon>Chromatiales</taxon>
        <taxon>Chromatiaceae</taxon>
        <taxon>Thiorhodococcus</taxon>
    </lineage>
</organism>
<dbReference type="SUPFAM" id="SSF52540">
    <property type="entry name" value="P-loop containing nucleoside triphosphate hydrolases"/>
    <property type="match status" value="1"/>
</dbReference>
<evidence type="ECO:0000256" key="9">
    <source>
        <dbReference type="ARBA" id="ARBA00023125"/>
    </source>
</evidence>
<dbReference type="InterPro" id="IPR027417">
    <property type="entry name" value="P-loop_NTPase"/>
</dbReference>
<evidence type="ECO:0000256" key="8">
    <source>
        <dbReference type="ARBA" id="ARBA00022840"/>
    </source>
</evidence>
<dbReference type="Gene3D" id="3.40.50.300">
    <property type="entry name" value="P-loop containing nucleotide triphosphate hydrolases"/>
    <property type="match status" value="2"/>
</dbReference>